<gene>
    <name evidence="1" type="ORF">ACFOMP_06775</name>
</gene>
<evidence type="ECO:0000313" key="2">
    <source>
        <dbReference type="Proteomes" id="UP001595596"/>
    </source>
</evidence>
<evidence type="ECO:0000313" key="1">
    <source>
        <dbReference type="EMBL" id="MFC3569150.1"/>
    </source>
</evidence>
<dbReference type="Proteomes" id="UP001595596">
    <property type="component" value="Unassembled WGS sequence"/>
</dbReference>
<protein>
    <submittedName>
        <fullName evidence="1">DUF6088 family protein</fullName>
    </submittedName>
</protein>
<dbReference type="RefSeq" id="WP_379028773.1">
    <property type="nucleotide sequence ID" value="NZ_JBHRXE010000015.1"/>
</dbReference>
<accession>A0ABV7RW97</accession>
<dbReference type="Pfam" id="PF19570">
    <property type="entry name" value="DUF6088"/>
    <property type="match status" value="1"/>
</dbReference>
<organism evidence="1 2">
    <name type="scientific">Paracoccus simplex</name>
    <dbReference type="NCBI Taxonomy" id="2086346"/>
    <lineage>
        <taxon>Bacteria</taxon>
        <taxon>Pseudomonadati</taxon>
        <taxon>Pseudomonadota</taxon>
        <taxon>Alphaproteobacteria</taxon>
        <taxon>Rhodobacterales</taxon>
        <taxon>Paracoccaceae</taxon>
        <taxon>Paracoccus</taxon>
    </lineage>
</organism>
<dbReference type="EMBL" id="JBHRXE010000015">
    <property type="protein sequence ID" value="MFC3569150.1"/>
    <property type="molecule type" value="Genomic_DNA"/>
</dbReference>
<keyword evidence="2" id="KW-1185">Reference proteome</keyword>
<reference evidence="2" key="1">
    <citation type="journal article" date="2019" name="Int. J. Syst. Evol. Microbiol.">
        <title>The Global Catalogue of Microorganisms (GCM) 10K type strain sequencing project: providing services to taxonomists for standard genome sequencing and annotation.</title>
        <authorList>
            <consortium name="The Broad Institute Genomics Platform"/>
            <consortium name="The Broad Institute Genome Sequencing Center for Infectious Disease"/>
            <person name="Wu L."/>
            <person name="Ma J."/>
        </authorList>
    </citation>
    <scope>NUCLEOTIDE SEQUENCE [LARGE SCALE GENOMIC DNA]</scope>
    <source>
        <strain evidence="2">VKM B-3226</strain>
    </source>
</reference>
<dbReference type="InterPro" id="IPR045738">
    <property type="entry name" value="DUF6088"/>
</dbReference>
<proteinExistence type="predicted"/>
<comment type="caution">
    <text evidence="1">The sequence shown here is derived from an EMBL/GenBank/DDBJ whole genome shotgun (WGS) entry which is preliminary data.</text>
</comment>
<sequence>MTRLTEQIQAYAAGLPEGSPVSAKGLLHLGNRAAVDQALSRLAERGQLIRAGRGVYLRPVASRFGTRAPSVEQAVEALATQKGEIIVSNGAAAANALGLTTQVPVRWVYLTSGRSRKMHLGKQVVELRHAPRWQLTLANRPAGEAVRALAWLGPEKADTALKTLKRKLPAVAFGELVAAAPQFPTWLAKSVGKAAYG</sequence>
<name>A0ABV7RW97_9RHOB</name>